<dbReference type="EMBL" id="JAUYVI010000002">
    <property type="protein sequence ID" value="MDQ7247155.1"/>
    <property type="molecule type" value="Genomic_DNA"/>
</dbReference>
<dbReference type="PANTHER" id="PTHR42792">
    <property type="entry name" value="FLAGELLIN"/>
    <property type="match status" value="1"/>
</dbReference>
<sequence>MANSVQLTASIRSNLLLLQTTQTSLDRTQTRLSTGNKVNSALDSPTAFFAAKSLNQRASDLTSLKDGIGQAISTINAGDTGISAIQSLIDRANALTQSALSNLGTDANSVETRQSLAQQYNAILRQIDKQAGDASYAGKNLLVGSGLRLGVTASSQLDVNALAGISGATVTNVTKADTYTVSVAGDGAISGDAGDIANAANDRGISNIVVNGFASTSKNTLSDITVKLSGGEGKDKTFTVTEGDESFTTTFTQAEWKTAKDAGTVLKFSHSFASGTNLSFDVDFDSIEDVPDTAGVGTSTIQKNINLQVSVSNLAGETVTRDGLQSVGNGKVSDGENSFSFGTGTARVTLDERQILQASTYTAAASGAYGTGAAAVNGTPTLVTTTSVTVDETFNLTATASNFNYATGNFDLFSVSLDGQGSAGLNTKAVSVGNANNVGFTSTGAINGGSIDISFNYNELKYIATAAAAASAEIAGTIQQQSGASGTLSSSPFTSVGTVSGFAANQVSKLSVDVTIDTGGSAHINVSDGLGGSFSTVVTAASASAAGGNIVSITIAGGTNAGAKLNIAFADSALSQQGSAGTAASHAAFTVQVRGAYTQQRDAKFDVRGAHSGTDASLTTKQLVDASDQNNLTVQLNETNTSIVNVVSQNVQTNGQGLAIDQAQNNWGDRSDIQNAIEQLTKASNLLRTASSNLGTNLGIIQTRQDFTSEFANVLTEGASKLTQADQNEESANMLTLQTRQQLGTIALSLANQAQQAILRLF</sequence>
<dbReference type="RefSeq" id="WP_379954559.1">
    <property type="nucleotide sequence ID" value="NZ_JAUYVI010000002.1"/>
</dbReference>
<dbReference type="InterPro" id="IPR001029">
    <property type="entry name" value="Flagellin_N"/>
</dbReference>
<dbReference type="PANTHER" id="PTHR42792:SF2">
    <property type="entry name" value="FLAGELLIN"/>
    <property type="match status" value="1"/>
</dbReference>
<dbReference type="SUPFAM" id="SSF64518">
    <property type="entry name" value="Phase 1 flagellin"/>
    <property type="match status" value="1"/>
</dbReference>
<evidence type="ECO:0000313" key="6">
    <source>
        <dbReference type="EMBL" id="MDQ7247155.1"/>
    </source>
</evidence>
<gene>
    <name evidence="6" type="ORF">Q8A70_05740</name>
</gene>
<name>A0ABU0YJ23_9PROT</name>
<dbReference type="InterPro" id="IPR046358">
    <property type="entry name" value="Flagellin_C"/>
</dbReference>
<evidence type="ECO:0000256" key="1">
    <source>
        <dbReference type="ARBA" id="ARBA00005709"/>
    </source>
</evidence>
<dbReference type="InterPro" id="IPR001492">
    <property type="entry name" value="Flagellin"/>
</dbReference>
<keyword evidence="6" id="KW-0969">Cilium</keyword>
<protein>
    <recommendedName>
        <fullName evidence="3">Flagellin</fullName>
    </recommendedName>
</protein>
<dbReference type="Proteomes" id="UP001230156">
    <property type="component" value="Unassembled WGS sequence"/>
</dbReference>
<evidence type="ECO:0000313" key="7">
    <source>
        <dbReference type="Proteomes" id="UP001230156"/>
    </source>
</evidence>
<accession>A0ABU0YJ23</accession>
<keyword evidence="6" id="KW-0966">Cell projection</keyword>
<keyword evidence="3" id="KW-0964">Secreted</keyword>
<proteinExistence type="inferred from homology"/>
<keyword evidence="7" id="KW-1185">Reference proteome</keyword>
<dbReference type="Gene3D" id="1.20.1330.10">
    <property type="entry name" value="f41 fragment of flagellin, N-terminal domain"/>
    <property type="match status" value="2"/>
</dbReference>
<comment type="similarity">
    <text evidence="1 3">Belongs to the bacterial flagellin family.</text>
</comment>
<dbReference type="Pfam" id="PF00700">
    <property type="entry name" value="Flagellin_C"/>
    <property type="match status" value="1"/>
</dbReference>
<dbReference type="Pfam" id="PF00669">
    <property type="entry name" value="Flagellin_N"/>
    <property type="match status" value="1"/>
</dbReference>
<feature type="domain" description="Flagellin C-terminal" evidence="5">
    <location>
        <begin position="682"/>
        <end position="762"/>
    </location>
</feature>
<comment type="subcellular location">
    <subcellularLocation>
        <location evidence="3">Secreted</location>
    </subcellularLocation>
    <subcellularLocation>
        <location evidence="3">Bacterial flagellum</location>
    </subcellularLocation>
</comment>
<evidence type="ECO:0000259" key="4">
    <source>
        <dbReference type="Pfam" id="PF00669"/>
    </source>
</evidence>
<organism evidence="6 7">
    <name type="scientific">Dongia sedimenti</name>
    <dbReference type="NCBI Taxonomy" id="3064282"/>
    <lineage>
        <taxon>Bacteria</taxon>
        <taxon>Pseudomonadati</taxon>
        <taxon>Pseudomonadota</taxon>
        <taxon>Alphaproteobacteria</taxon>
        <taxon>Rhodospirillales</taxon>
        <taxon>Dongiaceae</taxon>
        <taxon>Dongia</taxon>
    </lineage>
</organism>
<evidence type="ECO:0000256" key="2">
    <source>
        <dbReference type="ARBA" id="ARBA00023143"/>
    </source>
</evidence>
<comment type="caution">
    <text evidence="6">The sequence shown here is derived from an EMBL/GenBank/DDBJ whole genome shotgun (WGS) entry which is preliminary data.</text>
</comment>
<evidence type="ECO:0000259" key="5">
    <source>
        <dbReference type="Pfam" id="PF00700"/>
    </source>
</evidence>
<keyword evidence="6" id="KW-0282">Flagellum</keyword>
<evidence type="ECO:0000256" key="3">
    <source>
        <dbReference type="RuleBase" id="RU362073"/>
    </source>
</evidence>
<feature type="domain" description="Flagellin N-terminal" evidence="4">
    <location>
        <begin position="15"/>
        <end position="145"/>
    </location>
</feature>
<keyword evidence="2 3" id="KW-0975">Bacterial flagellum</keyword>
<reference evidence="7" key="1">
    <citation type="submission" date="2023-08" db="EMBL/GenBank/DDBJ databases">
        <title>Rhodospirillaceae gen. nov., a novel taxon isolated from the Yangtze River Yuezi River estuary sludge.</title>
        <authorList>
            <person name="Ruan L."/>
        </authorList>
    </citation>
    <scope>NUCLEOTIDE SEQUENCE [LARGE SCALE GENOMIC DNA]</scope>
    <source>
        <strain evidence="7">R-7</strain>
    </source>
</reference>
<comment type="function">
    <text evidence="3">Flagellin is the subunit protein which polymerizes to form the filaments of bacterial flagella.</text>
</comment>